<proteinExistence type="predicted"/>
<protein>
    <recommendedName>
        <fullName evidence="3">Retrotransposon gag domain-containing protein</fullName>
    </recommendedName>
</protein>
<evidence type="ECO:0008006" key="3">
    <source>
        <dbReference type="Google" id="ProtNLM"/>
    </source>
</evidence>
<reference evidence="1" key="1">
    <citation type="journal article" date="2022" name="bioRxiv">
        <title>Sequencing and chromosome-scale assembly of the giantPleurodeles waltlgenome.</title>
        <authorList>
            <person name="Brown T."/>
            <person name="Elewa A."/>
            <person name="Iarovenko S."/>
            <person name="Subramanian E."/>
            <person name="Araus A.J."/>
            <person name="Petzold A."/>
            <person name="Susuki M."/>
            <person name="Suzuki K.-i.T."/>
            <person name="Hayashi T."/>
            <person name="Toyoda A."/>
            <person name="Oliveira C."/>
            <person name="Osipova E."/>
            <person name="Leigh N.D."/>
            <person name="Simon A."/>
            <person name="Yun M.H."/>
        </authorList>
    </citation>
    <scope>NUCLEOTIDE SEQUENCE</scope>
    <source>
        <strain evidence="1">20211129_DDA</strain>
        <tissue evidence="1">Liver</tissue>
    </source>
</reference>
<keyword evidence="2" id="KW-1185">Reference proteome</keyword>
<accession>A0AAV7M1X7</accession>
<dbReference type="EMBL" id="JANPWB010000014">
    <property type="protein sequence ID" value="KAJ1097462.1"/>
    <property type="molecule type" value="Genomic_DNA"/>
</dbReference>
<comment type="caution">
    <text evidence="1">The sequence shown here is derived from an EMBL/GenBank/DDBJ whole genome shotgun (WGS) entry which is preliminary data.</text>
</comment>
<dbReference type="Proteomes" id="UP001066276">
    <property type="component" value="Chromosome 10"/>
</dbReference>
<gene>
    <name evidence="1" type="ORF">NDU88_002580</name>
</gene>
<evidence type="ECO:0000313" key="1">
    <source>
        <dbReference type="EMBL" id="KAJ1097462.1"/>
    </source>
</evidence>
<name>A0AAV7M1X7_PLEWA</name>
<organism evidence="1 2">
    <name type="scientific">Pleurodeles waltl</name>
    <name type="common">Iberian ribbed newt</name>
    <dbReference type="NCBI Taxonomy" id="8319"/>
    <lineage>
        <taxon>Eukaryota</taxon>
        <taxon>Metazoa</taxon>
        <taxon>Chordata</taxon>
        <taxon>Craniata</taxon>
        <taxon>Vertebrata</taxon>
        <taxon>Euteleostomi</taxon>
        <taxon>Amphibia</taxon>
        <taxon>Batrachia</taxon>
        <taxon>Caudata</taxon>
        <taxon>Salamandroidea</taxon>
        <taxon>Salamandridae</taxon>
        <taxon>Pleurodelinae</taxon>
        <taxon>Pleurodeles</taxon>
    </lineage>
</organism>
<evidence type="ECO:0000313" key="2">
    <source>
        <dbReference type="Proteomes" id="UP001066276"/>
    </source>
</evidence>
<sequence>MEGPPSAQAAKWKLWVERLENYFAATALHPERQRPMLLHMGGVMLHKISKTVTEEEPPFNYQTLKRAITAYFEPMANPDYERFILRQARQQPEESVDTYNARLKEMATREAIITPPEKK</sequence>
<dbReference type="AlphaFoldDB" id="A0AAV7M1X7"/>